<dbReference type="Proteomes" id="UP000887579">
    <property type="component" value="Unplaced"/>
</dbReference>
<proteinExistence type="predicted"/>
<evidence type="ECO:0000313" key="1">
    <source>
        <dbReference type="Proteomes" id="UP000887579"/>
    </source>
</evidence>
<protein>
    <submittedName>
        <fullName evidence="2">Uncharacterized protein</fullName>
    </submittedName>
</protein>
<evidence type="ECO:0000313" key="2">
    <source>
        <dbReference type="WBParaSite" id="ES5_v2.g10881.t1"/>
    </source>
</evidence>
<organism evidence="1 2">
    <name type="scientific">Panagrolaimus sp. ES5</name>
    <dbReference type="NCBI Taxonomy" id="591445"/>
    <lineage>
        <taxon>Eukaryota</taxon>
        <taxon>Metazoa</taxon>
        <taxon>Ecdysozoa</taxon>
        <taxon>Nematoda</taxon>
        <taxon>Chromadorea</taxon>
        <taxon>Rhabditida</taxon>
        <taxon>Tylenchina</taxon>
        <taxon>Panagrolaimomorpha</taxon>
        <taxon>Panagrolaimoidea</taxon>
        <taxon>Panagrolaimidae</taxon>
        <taxon>Panagrolaimus</taxon>
    </lineage>
</organism>
<accession>A0AC34F1U5</accession>
<name>A0AC34F1U5_9BILA</name>
<reference evidence="2" key="1">
    <citation type="submission" date="2022-11" db="UniProtKB">
        <authorList>
            <consortium name="WormBaseParasite"/>
        </authorList>
    </citation>
    <scope>IDENTIFICATION</scope>
</reference>
<sequence length="67" mass="7888">MSLKVKHHEDELMEFACCCNVSGMAISECKAHSKLLLKPLDLIKTLQFDDWEWQRDPYTVSSLFKWL</sequence>
<dbReference type="WBParaSite" id="ES5_v2.g10881.t1">
    <property type="protein sequence ID" value="ES5_v2.g10881.t1"/>
    <property type="gene ID" value="ES5_v2.g10881"/>
</dbReference>